<dbReference type="Proteomes" id="UP000799755">
    <property type="component" value="Unassembled WGS sequence"/>
</dbReference>
<comment type="caution">
    <text evidence="1">The sequence shown here is derived from an EMBL/GenBank/DDBJ whole genome shotgun (WGS) entry which is preliminary data.</text>
</comment>
<proteinExistence type="predicted"/>
<protein>
    <submittedName>
        <fullName evidence="1">Uncharacterized protein</fullName>
    </submittedName>
</protein>
<evidence type="ECO:0000313" key="2">
    <source>
        <dbReference type="Proteomes" id="UP000799755"/>
    </source>
</evidence>
<gene>
    <name evidence="1" type="ORF">BDR25DRAFT_357697</name>
</gene>
<accession>A0ACB6QQK2</accession>
<keyword evidence="2" id="KW-1185">Reference proteome</keyword>
<reference evidence="1" key="1">
    <citation type="journal article" date="2020" name="Stud. Mycol.">
        <title>101 Dothideomycetes genomes: a test case for predicting lifestyles and emergence of pathogens.</title>
        <authorList>
            <person name="Haridas S."/>
            <person name="Albert R."/>
            <person name="Binder M."/>
            <person name="Bloem J."/>
            <person name="Labutti K."/>
            <person name="Salamov A."/>
            <person name="Andreopoulos B."/>
            <person name="Baker S."/>
            <person name="Barry K."/>
            <person name="Bills G."/>
            <person name="Bluhm B."/>
            <person name="Cannon C."/>
            <person name="Castanera R."/>
            <person name="Culley D."/>
            <person name="Daum C."/>
            <person name="Ezra D."/>
            <person name="Gonzalez J."/>
            <person name="Henrissat B."/>
            <person name="Kuo A."/>
            <person name="Liang C."/>
            <person name="Lipzen A."/>
            <person name="Lutzoni F."/>
            <person name="Magnuson J."/>
            <person name="Mondo S."/>
            <person name="Nolan M."/>
            <person name="Ohm R."/>
            <person name="Pangilinan J."/>
            <person name="Park H.-J."/>
            <person name="Ramirez L."/>
            <person name="Alfaro M."/>
            <person name="Sun H."/>
            <person name="Tritt A."/>
            <person name="Yoshinaga Y."/>
            <person name="Zwiers L.-H."/>
            <person name="Turgeon B."/>
            <person name="Goodwin S."/>
            <person name="Spatafora J."/>
            <person name="Crous P."/>
            <person name="Grigoriev I."/>
        </authorList>
    </citation>
    <scope>NUCLEOTIDE SEQUENCE</scope>
    <source>
        <strain evidence="1">ATCC 200398</strain>
    </source>
</reference>
<evidence type="ECO:0000313" key="1">
    <source>
        <dbReference type="EMBL" id="KAF2468380.1"/>
    </source>
</evidence>
<dbReference type="EMBL" id="MU003516">
    <property type="protein sequence ID" value="KAF2468380.1"/>
    <property type="molecule type" value="Genomic_DNA"/>
</dbReference>
<name>A0ACB6QQK2_9PLEO</name>
<sequence length="289" mass="30703">MPVADEIDTSEYTAAGLAVEATDNAGPFDTAVAFDTAVEREVEERDVDEHDIGMLLEVEGLGIAGPTAVDFDPVHIAGLCLAVDSCYIRAAVFHAARILDTQSIEDLTEAASGHSDPLPPVLKKLSPEVQARLVDGDTEEPLASCSVVALLQHAGEHAGANIAVMNLHLAIFEAREPRVFLNGSEIGLPYSQLSPLRGQAFRGRTSNTKADEKALACARSRVPSNFKGEFWRGSAESKLQALIGLLAPGGWPANKCKQDLTVSPNTSANILNQCLNSNVKSQLYCSPNG</sequence>
<organism evidence="1 2">
    <name type="scientific">Lindgomyces ingoldianus</name>
    <dbReference type="NCBI Taxonomy" id="673940"/>
    <lineage>
        <taxon>Eukaryota</taxon>
        <taxon>Fungi</taxon>
        <taxon>Dikarya</taxon>
        <taxon>Ascomycota</taxon>
        <taxon>Pezizomycotina</taxon>
        <taxon>Dothideomycetes</taxon>
        <taxon>Pleosporomycetidae</taxon>
        <taxon>Pleosporales</taxon>
        <taxon>Lindgomycetaceae</taxon>
        <taxon>Lindgomyces</taxon>
    </lineage>
</organism>